<accession>A0A917GXW5</accession>
<reference evidence="5 6" key="1">
    <citation type="journal article" date="2014" name="Int. J. Syst. Evol. Microbiol.">
        <title>Complete genome sequence of Corynebacterium casei LMG S-19264T (=DSM 44701T), isolated from a smear-ripened cheese.</title>
        <authorList>
            <consortium name="US DOE Joint Genome Institute (JGI-PGF)"/>
            <person name="Walter F."/>
            <person name="Albersmeier A."/>
            <person name="Kalinowski J."/>
            <person name="Ruckert C."/>
        </authorList>
    </citation>
    <scope>NUCLEOTIDE SEQUENCE [LARGE SCALE GENOMIC DNA]</scope>
    <source>
        <strain evidence="5 6">CGMCC 1.15286</strain>
    </source>
</reference>
<evidence type="ECO:0000313" key="5">
    <source>
        <dbReference type="EMBL" id="GGG61294.1"/>
    </source>
</evidence>
<dbReference type="Pfam" id="PF19581">
    <property type="entry name" value="Glyoxalase_7"/>
    <property type="match status" value="1"/>
</dbReference>
<comment type="caution">
    <text evidence="5">The sequence shown here is derived from an EMBL/GenBank/DDBJ whole genome shotgun (WGS) entry which is preliminary data.</text>
</comment>
<dbReference type="RefSeq" id="WP_188888170.1">
    <property type="nucleotide sequence ID" value="NZ_BMHY01000002.1"/>
</dbReference>
<dbReference type="PROSITE" id="PS51819">
    <property type="entry name" value="VOC"/>
    <property type="match status" value="1"/>
</dbReference>
<comment type="similarity">
    <text evidence="1">Belongs to the bleomycin resistance protein family.</text>
</comment>
<dbReference type="CDD" id="cd08349">
    <property type="entry name" value="BLMA_like"/>
    <property type="match status" value="1"/>
</dbReference>
<dbReference type="AlphaFoldDB" id="A0A917GXW5"/>
<name>A0A917GXW5_9BACL</name>
<keyword evidence="6" id="KW-1185">Reference proteome</keyword>
<gene>
    <name evidence="5" type="ORF">GCM10010918_13430</name>
</gene>
<dbReference type="GO" id="GO:0046677">
    <property type="term" value="P:response to antibiotic"/>
    <property type="evidence" value="ECO:0007669"/>
    <property type="project" value="UniProtKB-KW"/>
</dbReference>
<evidence type="ECO:0000313" key="6">
    <source>
        <dbReference type="Proteomes" id="UP000600247"/>
    </source>
</evidence>
<dbReference type="Proteomes" id="UP000600247">
    <property type="component" value="Unassembled WGS sequence"/>
</dbReference>
<proteinExistence type="inferred from homology"/>
<dbReference type="EMBL" id="BMHY01000002">
    <property type="protein sequence ID" value="GGG61294.1"/>
    <property type="molecule type" value="Genomic_DNA"/>
</dbReference>
<evidence type="ECO:0000256" key="1">
    <source>
        <dbReference type="ARBA" id="ARBA00011051"/>
    </source>
</evidence>
<dbReference type="SUPFAM" id="SSF54593">
    <property type="entry name" value="Glyoxalase/Bleomycin resistance protein/Dihydroxybiphenyl dioxygenase"/>
    <property type="match status" value="1"/>
</dbReference>
<evidence type="ECO:0000259" key="4">
    <source>
        <dbReference type="PROSITE" id="PS51819"/>
    </source>
</evidence>
<evidence type="ECO:0000256" key="3">
    <source>
        <dbReference type="ARBA" id="ARBA00023251"/>
    </source>
</evidence>
<dbReference type="InterPro" id="IPR000335">
    <property type="entry name" value="Bleomycin-R"/>
</dbReference>
<evidence type="ECO:0000256" key="2">
    <source>
        <dbReference type="ARBA" id="ARBA00021572"/>
    </source>
</evidence>
<dbReference type="Gene3D" id="3.10.180.10">
    <property type="entry name" value="2,3-Dihydroxybiphenyl 1,2-Dioxygenase, domain 1"/>
    <property type="match status" value="1"/>
</dbReference>
<dbReference type="InterPro" id="IPR029068">
    <property type="entry name" value="Glyas_Bleomycin-R_OHBP_Dase"/>
</dbReference>
<sequence length="126" mass="14396">MSLEQIIPIFRIFDQGKAKEFYIDYLGFQIDWEHRFEPDFPLYLQISKGAVKLHLSEHYGDCTPGSAIRIAVNGIKQLHEELISQKRSFSRPGLEPMPWGGEECIVTDPFGNRIAFYDTGDAEASD</sequence>
<dbReference type="InterPro" id="IPR037523">
    <property type="entry name" value="VOC_core"/>
</dbReference>
<protein>
    <recommendedName>
        <fullName evidence="2">Bleomycin resistance protein</fullName>
    </recommendedName>
</protein>
<keyword evidence="3" id="KW-0046">Antibiotic resistance</keyword>
<feature type="domain" description="VOC" evidence="4">
    <location>
        <begin position="2"/>
        <end position="119"/>
    </location>
</feature>
<organism evidence="5 6">
    <name type="scientific">Paenibacillus radicis</name>
    <name type="common">ex Gao et al. 2016</name>
    <dbReference type="NCBI Taxonomy" id="1737354"/>
    <lineage>
        <taxon>Bacteria</taxon>
        <taxon>Bacillati</taxon>
        <taxon>Bacillota</taxon>
        <taxon>Bacilli</taxon>
        <taxon>Bacillales</taxon>
        <taxon>Paenibacillaceae</taxon>
        <taxon>Paenibacillus</taxon>
    </lineage>
</organism>